<feature type="compositionally biased region" description="Basic residues" evidence="1">
    <location>
        <begin position="105"/>
        <end position="115"/>
    </location>
</feature>
<reference evidence="3" key="1">
    <citation type="submission" date="2020-12" db="UniProtKB">
        <authorList>
            <consortium name="WormBaseParasite"/>
        </authorList>
    </citation>
    <scope>IDENTIFICATION</scope>
    <source>
        <strain evidence="3">MHco3</strain>
    </source>
</reference>
<dbReference type="OrthoDB" id="5826976at2759"/>
<name>A0A7I4Z7P9_HAECO</name>
<feature type="compositionally biased region" description="Basic and acidic residues" evidence="1">
    <location>
        <begin position="94"/>
        <end position="104"/>
    </location>
</feature>
<dbReference type="WBParaSite" id="HCON_00190620-00001">
    <property type="protein sequence ID" value="HCON_00190620-00001"/>
    <property type="gene ID" value="HCON_00190620"/>
</dbReference>
<evidence type="ECO:0000313" key="2">
    <source>
        <dbReference type="Proteomes" id="UP000025227"/>
    </source>
</evidence>
<dbReference type="AlphaFoldDB" id="A0A7I4Z7P9"/>
<evidence type="ECO:0000313" key="3">
    <source>
        <dbReference type="WBParaSite" id="HCON_00190620-00001"/>
    </source>
</evidence>
<dbReference type="Proteomes" id="UP000025227">
    <property type="component" value="Unplaced"/>
</dbReference>
<feature type="region of interest" description="Disordered" evidence="1">
    <location>
        <begin position="92"/>
        <end position="115"/>
    </location>
</feature>
<accession>A0A7I4Z7P9</accession>
<keyword evidence="2" id="KW-1185">Reference proteome</keyword>
<sequence>MECAFTVTEKKSDIATVLPQRNFATCSLTINLSRLTLEDDAVSITDKCSVPPLSKNAGISGEKIAQRHGTTEGIPIEPSDAKENVTIQVDTVVSEEKSVEEPALKRRRNHPYPED</sequence>
<protein>
    <submittedName>
        <fullName evidence="3">Uncharacterized protein</fullName>
    </submittedName>
</protein>
<proteinExistence type="predicted"/>
<evidence type="ECO:0000256" key="1">
    <source>
        <dbReference type="SAM" id="MobiDB-lite"/>
    </source>
</evidence>
<organism evidence="2 3">
    <name type="scientific">Haemonchus contortus</name>
    <name type="common">Barber pole worm</name>
    <dbReference type="NCBI Taxonomy" id="6289"/>
    <lineage>
        <taxon>Eukaryota</taxon>
        <taxon>Metazoa</taxon>
        <taxon>Ecdysozoa</taxon>
        <taxon>Nematoda</taxon>
        <taxon>Chromadorea</taxon>
        <taxon>Rhabditida</taxon>
        <taxon>Rhabditina</taxon>
        <taxon>Rhabditomorpha</taxon>
        <taxon>Strongyloidea</taxon>
        <taxon>Trichostrongylidae</taxon>
        <taxon>Haemonchus</taxon>
    </lineage>
</organism>